<protein>
    <recommendedName>
        <fullName evidence="4">Lipoprotein</fullName>
    </recommendedName>
</protein>
<name>A0A7W8DSS3_9BACT</name>
<dbReference type="EMBL" id="JACHIF010000011">
    <property type="protein sequence ID" value="MBB5040131.1"/>
    <property type="molecule type" value="Genomic_DNA"/>
</dbReference>
<reference evidence="2 3" key="1">
    <citation type="submission" date="2020-08" db="EMBL/GenBank/DDBJ databases">
        <title>Genomic Encyclopedia of Type Strains, Phase IV (KMG-IV): sequencing the most valuable type-strain genomes for metagenomic binning, comparative biology and taxonomic classification.</title>
        <authorList>
            <person name="Goeker M."/>
        </authorList>
    </citation>
    <scope>NUCLEOTIDE SEQUENCE [LARGE SCALE GENOMIC DNA]</scope>
    <source>
        <strain evidence="2 3">DSM 12251</strain>
    </source>
</reference>
<feature type="chain" id="PRO_5030878507" description="Lipoprotein" evidence="1">
    <location>
        <begin position="22"/>
        <end position="123"/>
    </location>
</feature>
<accession>A0A7W8DSS3</accession>
<sequence length="123" mass="13919">MTGKFHLLSLAVCLMTGCVTAPKKTSETSLPSWLSAVQAHPELRGIAVHISPEVMGVEKHFSLQRPHEVNYVFKDGSIHVMTFDFRGAKVEDRWTSLKELPFEEVEILSVNEWRQRINASAKK</sequence>
<gene>
    <name evidence="2" type="ORF">HNQ64_004410</name>
</gene>
<proteinExistence type="predicted"/>
<dbReference type="AlphaFoldDB" id="A0A7W8DSS3"/>
<dbReference type="PROSITE" id="PS51257">
    <property type="entry name" value="PROKAR_LIPOPROTEIN"/>
    <property type="match status" value="1"/>
</dbReference>
<evidence type="ECO:0000313" key="3">
    <source>
        <dbReference type="Proteomes" id="UP000534294"/>
    </source>
</evidence>
<evidence type="ECO:0000256" key="1">
    <source>
        <dbReference type="SAM" id="SignalP"/>
    </source>
</evidence>
<organism evidence="2 3">
    <name type="scientific">Prosthecobacter dejongeii</name>
    <dbReference type="NCBI Taxonomy" id="48465"/>
    <lineage>
        <taxon>Bacteria</taxon>
        <taxon>Pseudomonadati</taxon>
        <taxon>Verrucomicrobiota</taxon>
        <taxon>Verrucomicrobiia</taxon>
        <taxon>Verrucomicrobiales</taxon>
        <taxon>Verrucomicrobiaceae</taxon>
        <taxon>Prosthecobacter</taxon>
    </lineage>
</organism>
<keyword evidence="3" id="KW-1185">Reference proteome</keyword>
<keyword evidence="1" id="KW-0732">Signal</keyword>
<evidence type="ECO:0000313" key="2">
    <source>
        <dbReference type="EMBL" id="MBB5040131.1"/>
    </source>
</evidence>
<dbReference type="Proteomes" id="UP000534294">
    <property type="component" value="Unassembled WGS sequence"/>
</dbReference>
<comment type="caution">
    <text evidence="2">The sequence shown here is derived from an EMBL/GenBank/DDBJ whole genome shotgun (WGS) entry which is preliminary data.</text>
</comment>
<feature type="signal peptide" evidence="1">
    <location>
        <begin position="1"/>
        <end position="21"/>
    </location>
</feature>
<evidence type="ECO:0008006" key="4">
    <source>
        <dbReference type="Google" id="ProtNLM"/>
    </source>
</evidence>
<dbReference type="RefSeq" id="WP_184212610.1">
    <property type="nucleotide sequence ID" value="NZ_JACHIF010000011.1"/>
</dbReference>